<evidence type="ECO:0000256" key="3">
    <source>
        <dbReference type="ARBA" id="ARBA00022840"/>
    </source>
</evidence>
<evidence type="ECO:0000256" key="4">
    <source>
        <dbReference type="ARBA" id="ARBA00023219"/>
    </source>
</evidence>
<dbReference type="Gene3D" id="3.40.50.300">
    <property type="entry name" value="P-loop containing nucleotide triphosphate hydrolases"/>
    <property type="match status" value="1"/>
</dbReference>
<keyword evidence="4" id="KW-0231">Viral genome packaging</keyword>
<keyword evidence="1" id="KW-1188">Viral release from host cell</keyword>
<dbReference type="Gene3D" id="3.30.420.240">
    <property type="match status" value="1"/>
</dbReference>
<dbReference type="InterPro" id="IPR035421">
    <property type="entry name" value="Terminase_6C"/>
</dbReference>
<evidence type="ECO:0000259" key="5">
    <source>
        <dbReference type="Pfam" id="PF17289"/>
    </source>
</evidence>
<dbReference type="EMBL" id="LR797820">
    <property type="protein sequence ID" value="CAB4240980.1"/>
    <property type="molecule type" value="Genomic_DNA"/>
</dbReference>
<dbReference type="Pfam" id="PF17289">
    <property type="entry name" value="Terminase_6C"/>
    <property type="match status" value="1"/>
</dbReference>
<dbReference type="EMBL" id="LR798273">
    <property type="protein sequence ID" value="CAB5219357.1"/>
    <property type="molecule type" value="Genomic_DNA"/>
</dbReference>
<accession>A0A6J7WNK2</accession>
<keyword evidence="2" id="KW-0547">Nucleotide-binding</keyword>
<protein>
    <submittedName>
        <fullName evidence="7">Archaeophage PsiM2, terminase large subunit</fullName>
    </submittedName>
</protein>
<feature type="domain" description="Terminase large subunit gp17-like C-terminal" evidence="5">
    <location>
        <begin position="337"/>
        <end position="485"/>
    </location>
</feature>
<keyword evidence="3" id="KW-0067">ATP-binding</keyword>
<evidence type="ECO:0000313" key="7">
    <source>
        <dbReference type="EMBL" id="CAB5219357.1"/>
    </source>
</evidence>
<dbReference type="GO" id="GO:0005524">
    <property type="term" value="F:ATP binding"/>
    <property type="evidence" value="ECO:0007669"/>
    <property type="project" value="UniProtKB-KW"/>
</dbReference>
<dbReference type="NCBIfam" id="TIGR01630">
    <property type="entry name" value="psiM2_ORF9"/>
    <property type="match status" value="1"/>
</dbReference>
<reference evidence="7" key="1">
    <citation type="submission" date="2020-05" db="EMBL/GenBank/DDBJ databases">
        <authorList>
            <person name="Chiriac C."/>
            <person name="Salcher M."/>
            <person name="Ghai R."/>
            <person name="Kavagutti S V."/>
        </authorList>
    </citation>
    <scope>NUCLEOTIDE SEQUENCE</scope>
</reference>
<dbReference type="InterPro" id="IPR027417">
    <property type="entry name" value="P-loop_NTPase"/>
</dbReference>
<name>A0A6J7WNK2_9CAUD</name>
<gene>
    <name evidence="7" type="ORF">UFOVP228_60</name>
    <name evidence="6" type="ORF">UFOVP47_42</name>
</gene>
<organism evidence="7">
    <name type="scientific">uncultured Caudovirales phage</name>
    <dbReference type="NCBI Taxonomy" id="2100421"/>
    <lineage>
        <taxon>Viruses</taxon>
        <taxon>Duplodnaviria</taxon>
        <taxon>Heunggongvirae</taxon>
        <taxon>Uroviricota</taxon>
        <taxon>Caudoviricetes</taxon>
        <taxon>Peduoviridae</taxon>
        <taxon>Maltschvirus</taxon>
        <taxon>Maltschvirus maltsch</taxon>
    </lineage>
</organism>
<dbReference type="InterPro" id="IPR006517">
    <property type="entry name" value="Phage_terminase_lsu-like_C"/>
</dbReference>
<evidence type="ECO:0000313" key="6">
    <source>
        <dbReference type="EMBL" id="CAB4240980.1"/>
    </source>
</evidence>
<dbReference type="Pfam" id="PF03237">
    <property type="entry name" value="Terminase_6N"/>
    <property type="match status" value="1"/>
</dbReference>
<proteinExistence type="predicted"/>
<sequence length="513" mass="58347">MIDLDFTVDAVANLLANLHKLPRSEQEALLADIERFEHLKAIENAKVDFLVFCHKVYPNFKEGPHHRHLKPLLHGLKDNTEPRITCSMPPRFGKSETIAYLFVAWYLGHYPTHQIMMVTHTADLSADFGRKVRNLLDSEVYHEIFPDTVVARDKSAASNWSTTLGGKYLAIGIGANVAGHGADLLIGDDLVSEQAVLSSDPDKTFAQAWEYMQVGPLQRLMPNGKIIMIGTRWGKKDPIGRALQWAEQNSDSTPWKEVRFPALMDVKRGGVDTTVSLWPEQWPIEQLLAKKAGMFPQFWAAQYMQEPTSEEGALVKREWWRIWPHEKPPKCDFLMQSWDTAHGQNDSADPSGVQTWGIFFNETDNQDQLILLDAWKGRKEFPALKKFALEYFKEWEPDSVIIEKKAAGAPLIQELRAIGVPVQEYTPSRGADKRVRLNSVADIFASGMVWCPDTRWAKEVVDEIAEFPNGEHDEMVDTASQALMRFRQGGFIRLKSDEKDDNDAIPRRRAAYY</sequence>
<evidence type="ECO:0000256" key="1">
    <source>
        <dbReference type="ARBA" id="ARBA00022612"/>
    </source>
</evidence>
<evidence type="ECO:0000256" key="2">
    <source>
        <dbReference type="ARBA" id="ARBA00022741"/>
    </source>
</evidence>